<name>A0ABS5SAL2_9BACT</name>
<keyword evidence="1" id="KW-0812">Transmembrane</keyword>
<evidence type="ECO:0000313" key="2">
    <source>
        <dbReference type="EMBL" id="MBT0652408.1"/>
    </source>
</evidence>
<reference evidence="2 3" key="1">
    <citation type="submission" date="2021-05" db="EMBL/GenBank/DDBJ databases">
        <title>The draft genome of Geobacter luticola JCM 17780.</title>
        <authorList>
            <person name="Xu Z."/>
            <person name="Masuda Y."/>
            <person name="Itoh H."/>
            <person name="Senoo K."/>
        </authorList>
    </citation>
    <scope>NUCLEOTIDE SEQUENCE [LARGE SCALE GENOMIC DNA]</scope>
    <source>
        <strain evidence="2 3">JCM 17780</strain>
    </source>
</reference>
<feature type="transmembrane region" description="Helical" evidence="1">
    <location>
        <begin position="77"/>
        <end position="94"/>
    </location>
</feature>
<dbReference type="EMBL" id="JAHCVK010000001">
    <property type="protein sequence ID" value="MBT0652408.1"/>
    <property type="molecule type" value="Genomic_DNA"/>
</dbReference>
<evidence type="ECO:0000256" key="1">
    <source>
        <dbReference type="SAM" id="Phobius"/>
    </source>
</evidence>
<keyword evidence="1" id="KW-1133">Transmembrane helix</keyword>
<gene>
    <name evidence="2" type="ORF">KI810_05020</name>
</gene>
<accession>A0ABS5SAL2</accession>
<comment type="caution">
    <text evidence="2">The sequence shown here is derived from an EMBL/GenBank/DDBJ whole genome shotgun (WGS) entry which is preliminary data.</text>
</comment>
<dbReference type="Pfam" id="PF09900">
    <property type="entry name" value="DUF2127"/>
    <property type="match status" value="1"/>
</dbReference>
<evidence type="ECO:0000313" key="3">
    <source>
        <dbReference type="Proteomes" id="UP000756860"/>
    </source>
</evidence>
<dbReference type="InterPro" id="IPR021125">
    <property type="entry name" value="DUF2127"/>
</dbReference>
<feature type="transmembrane region" description="Helical" evidence="1">
    <location>
        <begin position="135"/>
        <end position="153"/>
    </location>
</feature>
<proteinExistence type="predicted"/>
<dbReference type="RefSeq" id="WP_214174351.1">
    <property type="nucleotide sequence ID" value="NZ_JAHCVK010000001.1"/>
</dbReference>
<protein>
    <submittedName>
        <fullName evidence="2">DUF2127 domain-containing protein</fullName>
    </submittedName>
</protein>
<keyword evidence="1" id="KW-0472">Membrane</keyword>
<keyword evidence="3" id="KW-1185">Reference proteome</keyword>
<feature type="transmembrane region" description="Helical" evidence="1">
    <location>
        <begin position="106"/>
        <end position="123"/>
    </location>
</feature>
<dbReference type="Proteomes" id="UP000756860">
    <property type="component" value="Unassembled WGS sequence"/>
</dbReference>
<organism evidence="2 3">
    <name type="scientific">Geomobilimonas luticola</name>
    <dbReference type="NCBI Taxonomy" id="1114878"/>
    <lineage>
        <taxon>Bacteria</taxon>
        <taxon>Pseudomonadati</taxon>
        <taxon>Thermodesulfobacteriota</taxon>
        <taxon>Desulfuromonadia</taxon>
        <taxon>Geobacterales</taxon>
        <taxon>Geobacteraceae</taxon>
        <taxon>Geomobilimonas</taxon>
    </lineage>
</organism>
<sequence length="158" mass="17666">MGKKRKKFHPSSRGLRAIALLEGAKGALVLLVGFGLLALIHHDLHAAAEQLVRHFHINPASHYPRVFLDLSGRLTDMKLWSMALGAMFYAAIRFAEAYGLWKQRPWAEWFGLLSGGMYIPIELYEVVQGITWPRMTVLAVNGVVVAYLLVVVVRSKGK</sequence>
<feature type="transmembrane region" description="Helical" evidence="1">
    <location>
        <begin position="20"/>
        <end position="40"/>
    </location>
</feature>